<dbReference type="Proteomes" id="UP000000598">
    <property type="component" value="Chromosome A"/>
</dbReference>
<dbReference type="PaxDb" id="284590-Q6CY02"/>
<feature type="compositionally biased region" description="Acidic residues" evidence="8">
    <location>
        <begin position="498"/>
        <end position="508"/>
    </location>
</feature>
<reference evidence="10 11" key="1">
    <citation type="journal article" date="2004" name="Nature">
        <title>Genome evolution in yeasts.</title>
        <authorList>
            <consortium name="Genolevures"/>
            <person name="Dujon B."/>
            <person name="Sherman D."/>
            <person name="Fischer G."/>
            <person name="Durrens P."/>
            <person name="Casaregola S."/>
            <person name="Lafontaine I."/>
            <person name="de Montigny J."/>
            <person name="Marck C."/>
            <person name="Neuveglise C."/>
            <person name="Talla E."/>
            <person name="Goffard N."/>
            <person name="Frangeul L."/>
            <person name="Aigle M."/>
            <person name="Anthouard V."/>
            <person name="Babour A."/>
            <person name="Barbe V."/>
            <person name="Barnay S."/>
            <person name="Blanchin S."/>
            <person name="Beckerich J.M."/>
            <person name="Beyne E."/>
            <person name="Bleykasten C."/>
            <person name="Boisrame A."/>
            <person name="Boyer J."/>
            <person name="Cattolico L."/>
            <person name="Confanioleri F."/>
            <person name="de Daruvar A."/>
            <person name="Despons L."/>
            <person name="Fabre E."/>
            <person name="Fairhead C."/>
            <person name="Ferry-Dumazet H."/>
            <person name="Groppi A."/>
            <person name="Hantraye F."/>
            <person name="Hennequin C."/>
            <person name="Jauniaux N."/>
            <person name="Joyet P."/>
            <person name="Kachouri R."/>
            <person name="Kerrest A."/>
            <person name="Koszul R."/>
            <person name="Lemaire M."/>
            <person name="Lesur I."/>
            <person name="Ma L."/>
            <person name="Muller H."/>
            <person name="Nicaud J.M."/>
            <person name="Nikolski M."/>
            <person name="Oztas S."/>
            <person name="Ozier-Kalogeropoulos O."/>
            <person name="Pellenz S."/>
            <person name="Potier S."/>
            <person name="Richard G.F."/>
            <person name="Straub M.L."/>
            <person name="Suleau A."/>
            <person name="Swennene D."/>
            <person name="Tekaia F."/>
            <person name="Wesolowski-Louvel M."/>
            <person name="Westhof E."/>
            <person name="Wirth B."/>
            <person name="Zeniou-Meyer M."/>
            <person name="Zivanovic I."/>
            <person name="Bolotin-Fukuhara M."/>
            <person name="Thierry A."/>
            <person name="Bouchier C."/>
            <person name="Caudron B."/>
            <person name="Scarpelli C."/>
            <person name="Gaillardin C."/>
            <person name="Weissenbach J."/>
            <person name="Wincker P."/>
            <person name="Souciet J.L."/>
        </authorList>
    </citation>
    <scope>NUCLEOTIDE SEQUENCE [LARGE SCALE GENOMIC DNA]</scope>
    <source>
        <strain evidence="11">ATCC 8585 / CBS 2359 / DSM 70799 / NBRC 1267 / NRRL Y-1140 / WM37</strain>
    </source>
</reference>
<dbReference type="Gene3D" id="3.90.550.10">
    <property type="entry name" value="Spore Coat Polysaccharide Biosynthesis Protein SpsA, Chain A"/>
    <property type="match status" value="1"/>
</dbReference>
<dbReference type="CDD" id="cd11558">
    <property type="entry name" value="W2_eIF2B_epsilon"/>
    <property type="match status" value="1"/>
</dbReference>
<evidence type="ECO:0000256" key="3">
    <source>
        <dbReference type="ARBA" id="ARBA00022490"/>
    </source>
</evidence>
<dbReference type="OMA" id="LAQSCKI"/>
<proteinExistence type="inferred from homology"/>
<dbReference type="eggNOG" id="KOG1461">
    <property type="taxonomic scope" value="Eukaryota"/>
</dbReference>
<dbReference type="GO" id="GO:0005085">
    <property type="term" value="F:guanyl-nucleotide exchange factor activity"/>
    <property type="evidence" value="ECO:0007669"/>
    <property type="project" value="InterPro"/>
</dbReference>
<keyword evidence="4" id="KW-0396">Initiation factor</keyword>
<comment type="subunit">
    <text evidence="7">Component of the translation initiation factor 2B (eIF2B) complex which is a heterodecamer of two sets of five different subunits: alpha, beta, gamma, delta and epsilon. Subunits alpha, beta and delta comprise a regulatory subcomplex and subunits epsilon and gamma comprise a catalytic subcomplex. Within the complex, the hexameric regulatory complex resides at the center, with the two heterodimeric catalytic subcomplexes bound on opposite sides.</text>
</comment>
<dbReference type="Gene3D" id="1.25.40.180">
    <property type="match status" value="1"/>
</dbReference>
<sequence>MSGKKTKSGKANQNKKQEVVQDERLQAIVLTDSFETRFMPLTSVKPRCLLPLANIPLIEYTLEFLAKAGVNEVYLICASHGEQIQEYIDQSKWSLPWAPFKVNTIMSLESRSVGDAMRDVDNRGLITGDFVLVSGDLVTNMDFEKALDIHKQRRKADKDHIVTMCLSKATQFHKTRSHEPATFIFDKSNDRCIYYQDIPLASSREKTTIDIDPELLEGVDEFVLRNDLIDCHVDICSPHVPAIFQENFDYQFLRRDFVRGVLSSDLLKKHIYGYITDEYTTRAESWQTYDAISQDFIARWCYPLVLNANLLKGQTYSYESQHIYKEKDVVLAQSCKIKKNTAIGSGSKIGEGTVIENSVVGRNCKIGSNIRIKNSYIWDNVVIDDNTTIEHSLVASDVKLGSNVTLNDGSIIGFNVVIDDNVTIPVGTKISAVPVQRNTAQFLDTAHNLSSSDEDEEGSTFTRNSSSLSISNSDEVADAKIKLSKQLVGPNGRGVLYESDDEDEDEDGSTEKGIANTLTYRDDDIYLSDTSISSITQKHRKRRTMSMTSIYTDYEGEEDEEEDFEKEAIATVERAIENNHDLDTSMLELNTLRMSMNVTYHEVRNASVIAIFRRVYHFVATQTLGPKDAVTKVLQQWGPVFKRQAFDSDEFIDLMNIILDRVLDQKFDKPDFILFHVYNVLYDLDILEEDVIYKWWDSVSGDSKYSEVTALLAKWVDWLKTADEESSDEEDSDEDE</sequence>
<evidence type="ECO:0000256" key="1">
    <source>
        <dbReference type="ARBA" id="ARBA00004514"/>
    </source>
</evidence>
<evidence type="ECO:0000256" key="4">
    <source>
        <dbReference type="ARBA" id="ARBA00022540"/>
    </source>
</evidence>
<dbReference type="SUPFAM" id="SSF53448">
    <property type="entry name" value="Nucleotide-diphospho-sugar transferases"/>
    <property type="match status" value="1"/>
</dbReference>
<keyword evidence="4" id="KW-0648">Protein biosynthesis</keyword>
<dbReference type="InterPro" id="IPR056764">
    <property type="entry name" value="LbH_EIF2B3/5"/>
</dbReference>
<dbReference type="EMBL" id="CR382121">
    <property type="protein sequence ID" value="CAH02775.1"/>
    <property type="molecule type" value="Genomic_DNA"/>
</dbReference>
<dbReference type="HOGENOM" id="CLU_012507_1_0_1"/>
<dbReference type="STRING" id="284590.Q6CY02"/>
<feature type="region of interest" description="Disordered" evidence="8">
    <location>
        <begin position="492"/>
        <end position="515"/>
    </location>
</feature>
<dbReference type="InterPro" id="IPR016024">
    <property type="entry name" value="ARM-type_fold"/>
</dbReference>
<dbReference type="Pfam" id="PF02020">
    <property type="entry name" value="W2"/>
    <property type="match status" value="1"/>
</dbReference>
<dbReference type="InterPro" id="IPR029044">
    <property type="entry name" value="Nucleotide-diphossugar_trans"/>
</dbReference>
<dbReference type="InterPro" id="IPR051956">
    <property type="entry name" value="eIF2B_epsilon"/>
</dbReference>
<dbReference type="FunFam" id="1.25.40.180:FF:000022">
    <property type="entry name" value="Translation initiation factor eIF-2B epsilon subunit"/>
    <property type="match status" value="1"/>
</dbReference>
<organism evidence="10 11">
    <name type="scientific">Kluyveromyces lactis (strain ATCC 8585 / CBS 2359 / DSM 70799 / NBRC 1267 / NRRL Y-1140 / WM37)</name>
    <name type="common">Yeast</name>
    <name type="synonym">Candida sphaerica</name>
    <dbReference type="NCBI Taxonomy" id="284590"/>
    <lineage>
        <taxon>Eukaryota</taxon>
        <taxon>Fungi</taxon>
        <taxon>Dikarya</taxon>
        <taxon>Ascomycota</taxon>
        <taxon>Saccharomycotina</taxon>
        <taxon>Saccharomycetes</taxon>
        <taxon>Saccharomycetales</taxon>
        <taxon>Saccharomycetaceae</taxon>
        <taxon>Kluyveromyces</taxon>
    </lineage>
</organism>
<comment type="subcellular location">
    <subcellularLocation>
        <location evidence="1">Cytoplasm</location>
        <location evidence="1">Cytosol</location>
    </subcellularLocation>
</comment>
<dbReference type="CDD" id="cd05787">
    <property type="entry name" value="LbH_eIF2B_epsilon"/>
    <property type="match status" value="1"/>
</dbReference>
<evidence type="ECO:0000256" key="8">
    <source>
        <dbReference type="SAM" id="MobiDB-lite"/>
    </source>
</evidence>
<dbReference type="InterPro" id="IPR005835">
    <property type="entry name" value="NTP_transferase_dom"/>
</dbReference>
<dbReference type="Pfam" id="PF25084">
    <property type="entry name" value="LbH_EIF2B"/>
    <property type="match status" value="1"/>
</dbReference>
<evidence type="ECO:0000259" key="9">
    <source>
        <dbReference type="PROSITE" id="PS51363"/>
    </source>
</evidence>
<dbReference type="Pfam" id="PF00483">
    <property type="entry name" value="NTP_transferase"/>
    <property type="match status" value="1"/>
</dbReference>
<dbReference type="AlphaFoldDB" id="Q6CY02"/>
<keyword evidence="3" id="KW-0963">Cytoplasm</keyword>
<evidence type="ECO:0000256" key="6">
    <source>
        <dbReference type="ARBA" id="ARBA00044345"/>
    </source>
</evidence>
<comment type="similarity">
    <text evidence="2">Belongs to the eIF-2B gamma/epsilon subunits family.</text>
</comment>
<dbReference type="SMART" id="SM00515">
    <property type="entry name" value="eIF5C"/>
    <property type="match status" value="1"/>
</dbReference>
<feature type="domain" description="W2" evidence="9">
    <location>
        <begin position="558"/>
        <end position="729"/>
    </location>
</feature>
<evidence type="ECO:0000313" key="11">
    <source>
        <dbReference type="Proteomes" id="UP000000598"/>
    </source>
</evidence>
<dbReference type="PANTHER" id="PTHR45887">
    <property type="entry name" value="TRANSLATION INITIATION FACTOR EIF-2B SUBUNIT EPSILON"/>
    <property type="match status" value="1"/>
</dbReference>
<dbReference type="CDD" id="cd04197">
    <property type="entry name" value="eIF-2B_epsilon_N"/>
    <property type="match status" value="1"/>
</dbReference>
<dbReference type="PANTHER" id="PTHR45887:SF1">
    <property type="entry name" value="TRANSLATION INITIATION FACTOR EIF-2B SUBUNIT EPSILON"/>
    <property type="match status" value="1"/>
</dbReference>
<accession>Q6CY02</accession>
<protein>
    <recommendedName>
        <fullName evidence="5">Translation initiation factor eIF2B subunit epsilon</fullName>
    </recommendedName>
    <alternativeName>
        <fullName evidence="6">eIF2B GDP-GTP exchange factor subunit epsilon</fullName>
    </alternativeName>
</protein>
<dbReference type="GO" id="GO:0003743">
    <property type="term" value="F:translation initiation factor activity"/>
    <property type="evidence" value="ECO:0007669"/>
    <property type="project" value="UniProtKB-ARBA"/>
</dbReference>
<gene>
    <name evidence="10" type="ORF">KLLA0_A04235g</name>
</gene>
<dbReference type="GO" id="GO:0005829">
    <property type="term" value="C:cytosol"/>
    <property type="evidence" value="ECO:0007669"/>
    <property type="project" value="UniProtKB-SubCell"/>
</dbReference>
<dbReference type="SUPFAM" id="SSF48371">
    <property type="entry name" value="ARM repeat"/>
    <property type="match status" value="1"/>
</dbReference>
<dbReference type="InterPro" id="IPR035543">
    <property type="entry name" value="eIF-2B_epsilon_N"/>
</dbReference>
<dbReference type="GO" id="GO:0031369">
    <property type="term" value="F:translation initiation factor binding"/>
    <property type="evidence" value="ECO:0007669"/>
    <property type="project" value="InterPro"/>
</dbReference>
<evidence type="ECO:0000313" key="10">
    <source>
        <dbReference type="EMBL" id="CAH02775.1"/>
    </source>
</evidence>
<evidence type="ECO:0000256" key="7">
    <source>
        <dbReference type="ARBA" id="ARBA00046432"/>
    </source>
</evidence>
<dbReference type="FunFam" id="3.90.550.10:FF:000066">
    <property type="entry name" value="Translation initiation factor eIF-2B subunit epsilon"/>
    <property type="match status" value="1"/>
</dbReference>
<dbReference type="GO" id="GO:0005851">
    <property type="term" value="C:eukaryotic translation initiation factor 2B complex"/>
    <property type="evidence" value="ECO:0007669"/>
    <property type="project" value="TreeGrafter"/>
</dbReference>
<dbReference type="InterPro" id="IPR044123">
    <property type="entry name" value="W2_eIF2B_epsilon"/>
</dbReference>
<feature type="region of interest" description="Disordered" evidence="8">
    <location>
        <begin position="448"/>
        <end position="469"/>
    </location>
</feature>
<dbReference type="InParanoid" id="Q6CY02"/>
<name>Q6CY02_KLULA</name>
<dbReference type="KEGG" id="kla:KLLA0_A04235g"/>
<dbReference type="InterPro" id="IPR003307">
    <property type="entry name" value="W2_domain"/>
</dbReference>
<evidence type="ECO:0000256" key="5">
    <source>
        <dbReference type="ARBA" id="ARBA00044144"/>
    </source>
</evidence>
<dbReference type="FunCoup" id="Q6CY02">
    <property type="interactions" value="1252"/>
</dbReference>
<evidence type="ECO:0000256" key="2">
    <source>
        <dbReference type="ARBA" id="ARBA00007878"/>
    </source>
</evidence>
<keyword evidence="11" id="KW-1185">Reference proteome</keyword>
<dbReference type="PROSITE" id="PS51363">
    <property type="entry name" value="W2"/>
    <property type="match status" value="1"/>
</dbReference>
<dbReference type="Gene3D" id="2.160.10.10">
    <property type="entry name" value="Hexapeptide repeat proteins"/>
    <property type="match status" value="1"/>
</dbReference>